<feature type="transmembrane region" description="Helical" evidence="6">
    <location>
        <begin position="334"/>
        <end position="353"/>
    </location>
</feature>
<accession>A0ABV7CX97</accession>
<feature type="transmembrane region" description="Helical" evidence="6">
    <location>
        <begin position="98"/>
        <end position="121"/>
    </location>
</feature>
<keyword evidence="2" id="KW-1003">Cell membrane</keyword>
<dbReference type="CDD" id="cd13124">
    <property type="entry name" value="MATE_SpoVB_like"/>
    <property type="match status" value="1"/>
</dbReference>
<comment type="subcellular location">
    <subcellularLocation>
        <location evidence="1">Cell membrane</location>
        <topology evidence="1">Multi-pass membrane protein</topology>
    </subcellularLocation>
</comment>
<keyword evidence="5 6" id="KW-0472">Membrane</keyword>
<dbReference type="RefSeq" id="WP_390272830.1">
    <property type="nucleotide sequence ID" value="NZ_JBHRSA010000046.1"/>
</dbReference>
<dbReference type="EMBL" id="JBHRSA010000046">
    <property type="protein sequence ID" value="MFC3040977.1"/>
    <property type="molecule type" value="Genomic_DNA"/>
</dbReference>
<name>A0ABV7CX97_9BACI</name>
<evidence type="ECO:0000256" key="1">
    <source>
        <dbReference type="ARBA" id="ARBA00004651"/>
    </source>
</evidence>
<dbReference type="Proteomes" id="UP001595279">
    <property type="component" value="Unassembled WGS sequence"/>
</dbReference>
<feature type="transmembrane region" description="Helical" evidence="6">
    <location>
        <begin position="141"/>
        <end position="159"/>
    </location>
</feature>
<evidence type="ECO:0000256" key="6">
    <source>
        <dbReference type="SAM" id="Phobius"/>
    </source>
</evidence>
<feature type="transmembrane region" description="Helical" evidence="6">
    <location>
        <begin position="245"/>
        <end position="265"/>
    </location>
</feature>
<evidence type="ECO:0000256" key="5">
    <source>
        <dbReference type="ARBA" id="ARBA00023136"/>
    </source>
</evidence>
<feature type="transmembrane region" description="Helical" evidence="6">
    <location>
        <begin position="428"/>
        <end position="447"/>
    </location>
</feature>
<feature type="transmembrane region" description="Helical" evidence="6">
    <location>
        <begin position="180"/>
        <end position="198"/>
    </location>
</feature>
<dbReference type="Pfam" id="PF01943">
    <property type="entry name" value="Polysacc_synt"/>
    <property type="match status" value="1"/>
</dbReference>
<organism evidence="7 8">
    <name type="scientific">Virgibacillus xinjiangensis</name>
    <dbReference type="NCBI Taxonomy" id="393090"/>
    <lineage>
        <taxon>Bacteria</taxon>
        <taxon>Bacillati</taxon>
        <taxon>Bacillota</taxon>
        <taxon>Bacilli</taxon>
        <taxon>Bacillales</taxon>
        <taxon>Bacillaceae</taxon>
        <taxon>Virgibacillus</taxon>
    </lineage>
</organism>
<feature type="transmembrane region" description="Helical" evidence="6">
    <location>
        <begin position="63"/>
        <end position="86"/>
    </location>
</feature>
<gene>
    <name evidence="7" type="ORF">ACFOGI_12070</name>
</gene>
<comment type="caution">
    <text evidence="7">The sequence shown here is derived from an EMBL/GenBank/DDBJ whole genome shotgun (WGS) entry which is preliminary data.</text>
</comment>
<dbReference type="InterPro" id="IPR024923">
    <property type="entry name" value="PG_synth_SpoVB"/>
</dbReference>
<keyword evidence="8" id="KW-1185">Reference proteome</keyword>
<keyword evidence="3 6" id="KW-0812">Transmembrane</keyword>
<feature type="transmembrane region" description="Helical" evidence="6">
    <location>
        <begin position="204"/>
        <end position="224"/>
    </location>
</feature>
<protein>
    <submittedName>
        <fullName evidence="7">Oligosaccharide flippase family protein</fullName>
    </submittedName>
</protein>
<evidence type="ECO:0000313" key="8">
    <source>
        <dbReference type="Proteomes" id="UP001595279"/>
    </source>
</evidence>
<feature type="transmembrane region" description="Helical" evidence="6">
    <location>
        <begin position="21"/>
        <end position="43"/>
    </location>
</feature>
<keyword evidence="4 6" id="KW-1133">Transmembrane helix</keyword>
<evidence type="ECO:0000313" key="7">
    <source>
        <dbReference type="EMBL" id="MFC3040977.1"/>
    </source>
</evidence>
<feature type="transmembrane region" description="Helical" evidence="6">
    <location>
        <begin position="459"/>
        <end position="481"/>
    </location>
</feature>
<evidence type="ECO:0000256" key="3">
    <source>
        <dbReference type="ARBA" id="ARBA00022692"/>
    </source>
</evidence>
<feature type="transmembrane region" description="Helical" evidence="6">
    <location>
        <begin position="296"/>
        <end position="313"/>
    </location>
</feature>
<dbReference type="InterPro" id="IPR002797">
    <property type="entry name" value="Polysacc_synth"/>
</dbReference>
<sequence>MGESFRKVKGQLFMNGRESQRLLRGALLLTLAGIISKILSAGYRIPLQNLTGDIGFYVYQQVYPVLGMAAVLGLYGFPTAVSRLAVDVKERGYTISLRGFYVPVFILLTGFSSIAFLLLYINAGNLAALVGDPELSKVYRWSAFLFLLLPITSVLRGTLQANSQMEPTAFSQVGEQLVRVSLIIIAAVLVSLHGLSVYTIGSAAVFASAVGAGAAIIILAFFLAKQKPQAKGEAVVPWLYMGKTLLMVGVVAALNHMVLLTLQLADTLTLIPALREYGLSLTEAMEAKGVFDRGQPLIQLGTVLGSSFALALIPEISQKRVRKQWEAVQYEIQGALLVSFYLASGAAVGLITIFPEANILLYQNDNGSTTLQILALSILLCSLSVIGTALLQGAGAIKRTASFIAIALLAKWAGNLVFVPWWGIAGSAWATVISLLLLCLMVYSSLTREFPGLKFFEKIRWRTLLAALTIMVIYLIIMEMLLPARWLDSRVSLLFYIMFVSCSGGAFYLYILVRGHAFTEEQLHMLPLSKLFIHIHRGRKIDGQK</sequence>
<dbReference type="InterPro" id="IPR050833">
    <property type="entry name" value="Poly_Biosynth_Transport"/>
</dbReference>
<feature type="transmembrane region" description="Helical" evidence="6">
    <location>
        <begin position="373"/>
        <end position="391"/>
    </location>
</feature>
<feature type="transmembrane region" description="Helical" evidence="6">
    <location>
        <begin position="403"/>
        <end position="422"/>
    </location>
</feature>
<proteinExistence type="predicted"/>
<feature type="transmembrane region" description="Helical" evidence="6">
    <location>
        <begin position="493"/>
        <end position="513"/>
    </location>
</feature>
<evidence type="ECO:0000256" key="4">
    <source>
        <dbReference type="ARBA" id="ARBA00022989"/>
    </source>
</evidence>
<reference evidence="8" key="1">
    <citation type="journal article" date="2019" name="Int. J. Syst. Evol. Microbiol.">
        <title>The Global Catalogue of Microorganisms (GCM) 10K type strain sequencing project: providing services to taxonomists for standard genome sequencing and annotation.</title>
        <authorList>
            <consortium name="The Broad Institute Genomics Platform"/>
            <consortium name="The Broad Institute Genome Sequencing Center for Infectious Disease"/>
            <person name="Wu L."/>
            <person name="Ma J."/>
        </authorList>
    </citation>
    <scope>NUCLEOTIDE SEQUENCE [LARGE SCALE GENOMIC DNA]</scope>
    <source>
        <strain evidence="8">KCTC 13128</strain>
    </source>
</reference>
<dbReference type="PANTHER" id="PTHR30250">
    <property type="entry name" value="PST FAMILY PREDICTED COLANIC ACID TRANSPORTER"/>
    <property type="match status" value="1"/>
</dbReference>
<dbReference type="PANTHER" id="PTHR30250:SF29">
    <property type="entry name" value="POLYSACCHARIDE BIOSYNTHESIS PROTEIN C-TERMINAL DOMAIN-CONTAINING PROTEIN"/>
    <property type="match status" value="1"/>
</dbReference>
<evidence type="ECO:0000256" key="2">
    <source>
        <dbReference type="ARBA" id="ARBA00022475"/>
    </source>
</evidence>